<accession>A0A165MNW2</accession>
<comment type="subcellular location">
    <subcellularLocation>
        <location evidence="2">Membrane</location>
    </subcellularLocation>
</comment>
<comment type="cofactor">
    <cofactor evidence="1">
        <name>heme</name>
        <dbReference type="ChEBI" id="CHEBI:30413"/>
    </cofactor>
</comment>
<evidence type="ECO:0000256" key="3">
    <source>
        <dbReference type="ARBA" id="ARBA00010617"/>
    </source>
</evidence>
<keyword evidence="10" id="KW-0503">Monooxygenase</keyword>
<evidence type="ECO:0000256" key="4">
    <source>
        <dbReference type="ARBA" id="ARBA00022617"/>
    </source>
</evidence>
<dbReference type="GO" id="GO:0004497">
    <property type="term" value="F:monooxygenase activity"/>
    <property type="evidence" value="ECO:0007669"/>
    <property type="project" value="UniProtKB-KW"/>
</dbReference>
<organism evidence="12 13">
    <name type="scientific">Neolentinus lepideus HHB14362 ss-1</name>
    <dbReference type="NCBI Taxonomy" id="1314782"/>
    <lineage>
        <taxon>Eukaryota</taxon>
        <taxon>Fungi</taxon>
        <taxon>Dikarya</taxon>
        <taxon>Basidiomycota</taxon>
        <taxon>Agaricomycotina</taxon>
        <taxon>Agaricomycetes</taxon>
        <taxon>Gloeophyllales</taxon>
        <taxon>Gloeophyllaceae</taxon>
        <taxon>Neolentinus</taxon>
    </lineage>
</organism>
<evidence type="ECO:0000256" key="6">
    <source>
        <dbReference type="ARBA" id="ARBA00022723"/>
    </source>
</evidence>
<dbReference type="GO" id="GO:0016705">
    <property type="term" value="F:oxidoreductase activity, acting on paired donors, with incorporation or reduction of molecular oxygen"/>
    <property type="evidence" value="ECO:0007669"/>
    <property type="project" value="InterPro"/>
</dbReference>
<dbReference type="Proteomes" id="UP000076761">
    <property type="component" value="Unassembled WGS sequence"/>
</dbReference>
<evidence type="ECO:0000256" key="8">
    <source>
        <dbReference type="ARBA" id="ARBA00023002"/>
    </source>
</evidence>
<keyword evidence="8" id="KW-0560">Oxidoreductase</keyword>
<evidence type="ECO:0000256" key="9">
    <source>
        <dbReference type="ARBA" id="ARBA00023004"/>
    </source>
</evidence>
<dbReference type="OrthoDB" id="1055148at2759"/>
<evidence type="ECO:0000256" key="11">
    <source>
        <dbReference type="ARBA" id="ARBA00023136"/>
    </source>
</evidence>
<dbReference type="SUPFAM" id="SSF48264">
    <property type="entry name" value="Cytochrome P450"/>
    <property type="match status" value="1"/>
</dbReference>
<evidence type="ECO:0000256" key="10">
    <source>
        <dbReference type="ARBA" id="ARBA00023033"/>
    </source>
</evidence>
<evidence type="ECO:0000256" key="5">
    <source>
        <dbReference type="ARBA" id="ARBA00022692"/>
    </source>
</evidence>
<keyword evidence="5" id="KW-0812">Transmembrane</keyword>
<keyword evidence="13" id="KW-1185">Reference proteome</keyword>
<dbReference type="InterPro" id="IPR001128">
    <property type="entry name" value="Cyt_P450"/>
</dbReference>
<name>A0A165MNW2_9AGAM</name>
<dbReference type="EMBL" id="KV425671">
    <property type="protein sequence ID" value="KZT18583.1"/>
    <property type="molecule type" value="Genomic_DNA"/>
</dbReference>
<proteinExistence type="inferred from homology"/>
<gene>
    <name evidence="12" type="ORF">NEOLEDRAFT_1152538</name>
</gene>
<comment type="similarity">
    <text evidence="3">Belongs to the cytochrome P450 family.</text>
</comment>
<sequence length="375" mass="41657">MSILPTSLVATRVVTSRRLCPRTVTPTTSADGMDSSLAVVIGFGTRILGITIRTIFSERRLPLPPGPAQWPVVGNLFDIPKVRPWLTYHQWAKTYGEILSLNAMGKTVVVLNSARVARDLFEKDALKYSDRPQSVVATELGANSNLYDSLIRYKRFPLAGFRKKMIQWREEARSVLSDPYNYVRDEMSRNSGHASALSVLLAKCRDSKYPDKDDDAARHAMASIYMVCTSAGVDTVAVDVNSMTLHPEKQRKAQAELDRVVGRNRLPDSSDRPNLPYVNAVMKETTLASSNPPRAVLHDPLVYSDPEESQPERFIKDGQLVLEHKDPTALFGSLRDCTAIHMVSHLLAAFTIDPALDGEGKERQLDAEMSSDMIS</sequence>
<dbReference type="InterPro" id="IPR050364">
    <property type="entry name" value="Cytochrome_P450_fung"/>
</dbReference>
<dbReference type="AlphaFoldDB" id="A0A165MNW2"/>
<keyword evidence="9" id="KW-0408">Iron</keyword>
<dbReference type="InterPro" id="IPR036396">
    <property type="entry name" value="Cyt_P450_sf"/>
</dbReference>
<protein>
    <submittedName>
        <fullName evidence="12">Cytochrome P450</fullName>
    </submittedName>
</protein>
<dbReference type="Pfam" id="PF00067">
    <property type="entry name" value="p450"/>
    <property type="match status" value="2"/>
</dbReference>
<dbReference type="PANTHER" id="PTHR46300:SF2">
    <property type="entry name" value="CYTOCHROME P450 MONOOXYGENASE ALNH-RELATED"/>
    <property type="match status" value="1"/>
</dbReference>
<evidence type="ECO:0000256" key="2">
    <source>
        <dbReference type="ARBA" id="ARBA00004370"/>
    </source>
</evidence>
<keyword evidence="11" id="KW-0472">Membrane</keyword>
<dbReference type="STRING" id="1314782.A0A165MNW2"/>
<evidence type="ECO:0000256" key="1">
    <source>
        <dbReference type="ARBA" id="ARBA00001971"/>
    </source>
</evidence>
<dbReference type="GO" id="GO:0005506">
    <property type="term" value="F:iron ion binding"/>
    <property type="evidence" value="ECO:0007669"/>
    <property type="project" value="InterPro"/>
</dbReference>
<evidence type="ECO:0000256" key="7">
    <source>
        <dbReference type="ARBA" id="ARBA00022989"/>
    </source>
</evidence>
<dbReference type="Gene3D" id="1.10.630.10">
    <property type="entry name" value="Cytochrome P450"/>
    <property type="match status" value="2"/>
</dbReference>
<evidence type="ECO:0000313" key="13">
    <source>
        <dbReference type="Proteomes" id="UP000076761"/>
    </source>
</evidence>
<dbReference type="GO" id="GO:0016020">
    <property type="term" value="C:membrane"/>
    <property type="evidence" value="ECO:0007669"/>
    <property type="project" value="UniProtKB-SubCell"/>
</dbReference>
<keyword evidence="6" id="KW-0479">Metal-binding</keyword>
<keyword evidence="7" id="KW-1133">Transmembrane helix</keyword>
<keyword evidence="4" id="KW-0349">Heme</keyword>
<reference evidence="12 13" key="1">
    <citation type="journal article" date="2016" name="Mol. Biol. Evol.">
        <title>Comparative Genomics of Early-Diverging Mushroom-Forming Fungi Provides Insights into the Origins of Lignocellulose Decay Capabilities.</title>
        <authorList>
            <person name="Nagy L.G."/>
            <person name="Riley R."/>
            <person name="Tritt A."/>
            <person name="Adam C."/>
            <person name="Daum C."/>
            <person name="Floudas D."/>
            <person name="Sun H."/>
            <person name="Yadav J.S."/>
            <person name="Pangilinan J."/>
            <person name="Larsson K.H."/>
            <person name="Matsuura K."/>
            <person name="Barry K."/>
            <person name="Labutti K."/>
            <person name="Kuo R."/>
            <person name="Ohm R.A."/>
            <person name="Bhattacharya S.S."/>
            <person name="Shirouzu T."/>
            <person name="Yoshinaga Y."/>
            <person name="Martin F.M."/>
            <person name="Grigoriev I.V."/>
            <person name="Hibbett D.S."/>
        </authorList>
    </citation>
    <scope>NUCLEOTIDE SEQUENCE [LARGE SCALE GENOMIC DNA]</scope>
    <source>
        <strain evidence="12 13">HHB14362 ss-1</strain>
    </source>
</reference>
<dbReference type="PANTHER" id="PTHR46300">
    <property type="entry name" value="P450, PUTATIVE (EUROFUNG)-RELATED-RELATED"/>
    <property type="match status" value="1"/>
</dbReference>
<dbReference type="GO" id="GO:0020037">
    <property type="term" value="F:heme binding"/>
    <property type="evidence" value="ECO:0007669"/>
    <property type="project" value="InterPro"/>
</dbReference>
<dbReference type="InParanoid" id="A0A165MNW2"/>
<evidence type="ECO:0000313" key="12">
    <source>
        <dbReference type="EMBL" id="KZT18583.1"/>
    </source>
</evidence>